<accession>A0A1Q3CZ15</accession>
<gene>
    <name evidence="1" type="ORF">CFOL_v3_28922</name>
</gene>
<sequence length="126" mass="14649">MEESRDHLLCQCPYTNGTWQAVLCMCNLSRFILPWSLELQWLVDHSKGKTFSAVLRKIAAAATVYHIWMERNRRIFRNGFLPQHDIILKIRAEVVCKFKGLGPVMDSEKNRSLGENWGINMADLRN</sequence>
<organism evidence="1 2">
    <name type="scientific">Cephalotus follicularis</name>
    <name type="common">Albany pitcher plant</name>
    <dbReference type="NCBI Taxonomy" id="3775"/>
    <lineage>
        <taxon>Eukaryota</taxon>
        <taxon>Viridiplantae</taxon>
        <taxon>Streptophyta</taxon>
        <taxon>Embryophyta</taxon>
        <taxon>Tracheophyta</taxon>
        <taxon>Spermatophyta</taxon>
        <taxon>Magnoliopsida</taxon>
        <taxon>eudicotyledons</taxon>
        <taxon>Gunneridae</taxon>
        <taxon>Pentapetalae</taxon>
        <taxon>rosids</taxon>
        <taxon>fabids</taxon>
        <taxon>Oxalidales</taxon>
        <taxon>Cephalotaceae</taxon>
        <taxon>Cephalotus</taxon>
    </lineage>
</organism>
<dbReference type="InParanoid" id="A0A1Q3CZ15"/>
<evidence type="ECO:0000313" key="2">
    <source>
        <dbReference type="Proteomes" id="UP000187406"/>
    </source>
</evidence>
<name>A0A1Q3CZ15_CEPFO</name>
<dbReference type="OrthoDB" id="1103161at2759"/>
<reference evidence="2" key="1">
    <citation type="submission" date="2016-04" db="EMBL/GenBank/DDBJ databases">
        <title>Cephalotus genome sequencing.</title>
        <authorList>
            <person name="Fukushima K."/>
            <person name="Hasebe M."/>
            <person name="Fang X."/>
        </authorList>
    </citation>
    <scope>NUCLEOTIDE SEQUENCE [LARGE SCALE GENOMIC DNA]</scope>
    <source>
        <strain evidence="2">cv. St1</strain>
    </source>
</reference>
<evidence type="ECO:0008006" key="3">
    <source>
        <dbReference type="Google" id="ProtNLM"/>
    </source>
</evidence>
<dbReference type="Proteomes" id="UP000187406">
    <property type="component" value="Unassembled WGS sequence"/>
</dbReference>
<protein>
    <recommendedName>
        <fullName evidence="3">Zf-RVT domain-containing protein</fullName>
    </recommendedName>
</protein>
<evidence type="ECO:0000313" key="1">
    <source>
        <dbReference type="EMBL" id="GAV85486.1"/>
    </source>
</evidence>
<keyword evidence="2" id="KW-1185">Reference proteome</keyword>
<comment type="caution">
    <text evidence="1">The sequence shown here is derived from an EMBL/GenBank/DDBJ whole genome shotgun (WGS) entry which is preliminary data.</text>
</comment>
<dbReference type="PANTHER" id="PTHR33116:SF66">
    <property type="entry name" value="REVERSE TRANSCRIPTASE ZINC-BINDING DOMAIN-CONTAINING PROTEIN"/>
    <property type="match status" value="1"/>
</dbReference>
<dbReference type="AlphaFoldDB" id="A0A1Q3CZ15"/>
<dbReference type="EMBL" id="BDDD01003587">
    <property type="protein sequence ID" value="GAV85486.1"/>
    <property type="molecule type" value="Genomic_DNA"/>
</dbReference>
<dbReference type="PANTHER" id="PTHR33116">
    <property type="entry name" value="REVERSE TRANSCRIPTASE ZINC-BINDING DOMAIN-CONTAINING PROTEIN-RELATED-RELATED"/>
    <property type="match status" value="1"/>
</dbReference>
<proteinExistence type="predicted"/>